<sequence length="337" mass="35771">MKSALAVSAVFSVLSASADAYANPLSCSGTCTNAHDPSLVRRDDGTYFRFSTGKSSLRFDWDVLSGKVAVHTAPSIQGPWTYKGAALPSGSKIDKAGNQDLWAPDVSKVGSTYYLYYSVSSFGSQDSAIGVATSSTMDVGSWTDLGSTGVESVAGSKFNAIDGNLQVADGKMIMNFGSFWSDLFQIEMTATPTKVAKAVTSATQIAFVPTSPQAQEAAFGYKYGNYYYLFFSVGSCCGYDTNRPAAGKEYKIQACRSSSVSGPFVDKSGKSCLKGGGTTVLESHDWVYGPGGQGVMNDPSLGPVLYYHYVDTRIGYADGQKQFGVNKLNFSSGWPVV</sequence>
<evidence type="ECO:0000256" key="2">
    <source>
        <dbReference type="ARBA" id="ARBA00004834"/>
    </source>
</evidence>
<dbReference type="AlphaFoldDB" id="A0A9W8X3H4"/>
<comment type="pathway">
    <text evidence="2 7">Glycan metabolism; L-arabinan degradation.</text>
</comment>
<gene>
    <name evidence="11" type="ORF">N0V87_002770</name>
</gene>
<proteinExistence type="inferred from homology"/>
<dbReference type="Pfam" id="PF04616">
    <property type="entry name" value="Glyco_hydro_43"/>
    <property type="match status" value="1"/>
</dbReference>
<evidence type="ECO:0000256" key="3">
    <source>
        <dbReference type="ARBA" id="ARBA00009865"/>
    </source>
</evidence>
<dbReference type="EMBL" id="JAPEUV010000018">
    <property type="protein sequence ID" value="KAJ4340149.1"/>
    <property type="molecule type" value="Genomic_DNA"/>
</dbReference>
<dbReference type="SUPFAM" id="SSF75005">
    <property type="entry name" value="Arabinanase/levansucrase/invertase"/>
    <property type="match status" value="1"/>
</dbReference>
<dbReference type="Gene3D" id="2.115.10.20">
    <property type="entry name" value="Glycosyl hydrolase domain, family 43"/>
    <property type="match status" value="1"/>
</dbReference>
<protein>
    <recommendedName>
        <fullName evidence="4 7">Arabinan endo-1,5-alpha-L-arabinosidase</fullName>
        <ecNumber evidence="4 7">3.2.1.99</ecNumber>
    </recommendedName>
</protein>
<evidence type="ECO:0000256" key="1">
    <source>
        <dbReference type="ARBA" id="ARBA00000375"/>
    </source>
</evidence>
<dbReference type="PANTHER" id="PTHR43301">
    <property type="entry name" value="ARABINAN ENDO-1,5-ALPHA-L-ARABINOSIDASE"/>
    <property type="match status" value="1"/>
</dbReference>
<reference evidence="11" key="1">
    <citation type="submission" date="2022-10" db="EMBL/GenBank/DDBJ databases">
        <title>Tapping the CABI collections for fungal endophytes: first genome assemblies for Collariella, Neodidymelliopsis, Ascochyta clinopodiicola, Didymella pomorum, Didymosphaeria variabile, Neocosmospora piperis and Neocucurbitaria cava.</title>
        <authorList>
            <person name="Hill R."/>
        </authorList>
    </citation>
    <scope>NUCLEOTIDE SEQUENCE</scope>
    <source>
        <strain evidence="11">IMI 360193</strain>
    </source>
</reference>
<keyword evidence="6 7" id="KW-0326">Glycosidase</keyword>
<dbReference type="OrthoDB" id="195678at2759"/>
<dbReference type="InterPro" id="IPR023296">
    <property type="entry name" value="Glyco_hydro_beta-prop_sf"/>
</dbReference>
<evidence type="ECO:0000256" key="8">
    <source>
        <dbReference type="PIRSR" id="PIRSR606710-1"/>
    </source>
</evidence>
<comment type="caution">
    <text evidence="11">The sequence shown here is derived from an EMBL/GenBank/DDBJ whole genome shotgun (WGS) entry which is preliminary data.</text>
</comment>
<keyword evidence="5 7" id="KW-0378">Hydrolase</keyword>
<dbReference type="Proteomes" id="UP001140562">
    <property type="component" value="Unassembled WGS sequence"/>
</dbReference>
<keyword evidence="10" id="KW-0732">Signal</keyword>
<dbReference type="PIRSF" id="PIRSF026534">
    <property type="entry name" value="Endo_alpha-L-arabinosidase"/>
    <property type="match status" value="1"/>
</dbReference>
<feature type="active site" description="Proton acceptor" evidence="8">
    <location>
        <position position="36"/>
    </location>
</feature>
<feature type="site" description="Important for catalytic activity, responsible for pKa modulation of the active site Glu and correct orientation of both the proton donor and substrate" evidence="9">
    <location>
        <position position="162"/>
    </location>
</feature>
<evidence type="ECO:0000256" key="7">
    <source>
        <dbReference type="PIRNR" id="PIRNR026534"/>
    </source>
</evidence>
<feature type="chain" id="PRO_5040866718" description="Arabinan endo-1,5-alpha-L-arabinosidase" evidence="10">
    <location>
        <begin position="21"/>
        <end position="337"/>
    </location>
</feature>
<evidence type="ECO:0000256" key="5">
    <source>
        <dbReference type="ARBA" id="ARBA00022801"/>
    </source>
</evidence>
<keyword evidence="12" id="KW-1185">Reference proteome</keyword>
<dbReference type="InterPro" id="IPR016840">
    <property type="entry name" value="Glyco_hydro_43_endo_a_Ara-ase"/>
</dbReference>
<evidence type="ECO:0000313" key="12">
    <source>
        <dbReference type="Proteomes" id="UP001140562"/>
    </source>
</evidence>
<dbReference type="GO" id="GO:0005975">
    <property type="term" value="P:carbohydrate metabolic process"/>
    <property type="evidence" value="ECO:0007669"/>
    <property type="project" value="InterPro"/>
</dbReference>
<comment type="catalytic activity">
    <reaction evidence="1 7">
        <text>Endohydrolysis of (1-&gt;5)-alpha-arabinofuranosidic linkages in (1-&gt;5)-arabinans.</text>
        <dbReference type="EC" id="3.2.1.99"/>
    </reaction>
</comment>
<evidence type="ECO:0000256" key="9">
    <source>
        <dbReference type="PIRSR" id="PIRSR606710-2"/>
    </source>
</evidence>
<dbReference type="GO" id="GO:0046558">
    <property type="term" value="F:arabinan endo-1,5-alpha-L-arabinosidase activity"/>
    <property type="evidence" value="ECO:0007669"/>
    <property type="project" value="UniProtKB-EC"/>
</dbReference>
<evidence type="ECO:0000256" key="10">
    <source>
        <dbReference type="SAM" id="SignalP"/>
    </source>
</evidence>
<feature type="active site" description="Proton donor" evidence="8">
    <location>
        <position position="216"/>
    </location>
</feature>
<name>A0A9W8X3H4_9PLEO</name>
<dbReference type="InterPro" id="IPR050727">
    <property type="entry name" value="GH43_arabinanases"/>
</dbReference>
<evidence type="ECO:0000256" key="4">
    <source>
        <dbReference type="ARBA" id="ARBA00012586"/>
    </source>
</evidence>
<organism evidence="11 12">
    <name type="scientific">Didymella glomerata</name>
    <dbReference type="NCBI Taxonomy" id="749621"/>
    <lineage>
        <taxon>Eukaryota</taxon>
        <taxon>Fungi</taxon>
        <taxon>Dikarya</taxon>
        <taxon>Ascomycota</taxon>
        <taxon>Pezizomycotina</taxon>
        <taxon>Dothideomycetes</taxon>
        <taxon>Pleosporomycetidae</taxon>
        <taxon>Pleosporales</taxon>
        <taxon>Pleosporineae</taxon>
        <taxon>Didymellaceae</taxon>
        <taxon>Didymella</taxon>
    </lineage>
</organism>
<comment type="similarity">
    <text evidence="3 7">Belongs to the glycosyl hydrolase 43 family.</text>
</comment>
<dbReference type="CDD" id="cd18831">
    <property type="entry name" value="GH43_AnAbnA-like"/>
    <property type="match status" value="1"/>
</dbReference>
<evidence type="ECO:0000313" key="11">
    <source>
        <dbReference type="EMBL" id="KAJ4340149.1"/>
    </source>
</evidence>
<dbReference type="InterPro" id="IPR006710">
    <property type="entry name" value="Glyco_hydro_43"/>
</dbReference>
<dbReference type="EC" id="3.2.1.99" evidence="4 7"/>
<evidence type="ECO:0000256" key="6">
    <source>
        <dbReference type="ARBA" id="ARBA00023295"/>
    </source>
</evidence>
<feature type="signal peptide" evidence="10">
    <location>
        <begin position="1"/>
        <end position="20"/>
    </location>
</feature>
<dbReference type="PANTHER" id="PTHR43301:SF3">
    <property type="entry name" value="ARABINAN ENDO-1,5-ALPHA-L-ARABINOSIDASE A-RELATED"/>
    <property type="match status" value="1"/>
</dbReference>
<accession>A0A9W8X3H4</accession>